<dbReference type="Proteomes" id="UP000054928">
    <property type="component" value="Unassembled WGS sequence"/>
</dbReference>
<evidence type="ECO:0000313" key="2">
    <source>
        <dbReference type="Proteomes" id="UP000054928"/>
    </source>
</evidence>
<sequence>MGLNFDKGVQLLFHERQMNGARGIGHRLTRVSIILSLSGSADEIKKKCR</sequence>
<reference evidence="2" key="1">
    <citation type="submission" date="2014-09" db="EMBL/GenBank/DDBJ databases">
        <authorList>
            <person name="Sharma Rahul"/>
            <person name="Thines Marco"/>
        </authorList>
    </citation>
    <scope>NUCLEOTIDE SEQUENCE [LARGE SCALE GENOMIC DNA]</scope>
</reference>
<organism evidence="1 2">
    <name type="scientific">Plasmopara halstedii</name>
    <name type="common">Downy mildew of sunflower</name>
    <dbReference type="NCBI Taxonomy" id="4781"/>
    <lineage>
        <taxon>Eukaryota</taxon>
        <taxon>Sar</taxon>
        <taxon>Stramenopiles</taxon>
        <taxon>Oomycota</taxon>
        <taxon>Peronosporomycetes</taxon>
        <taxon>Peronosporales</taxon>
        <taxon>Peronosporaceae</taxon>
        <taxon>Plasmopara</taxon>
    </lineage>
</organism>
<evidence type="ECO:0000313" key="1">
    <source>
        <dbReference type="EMBL" id="CEG43418.1"/>
    </source>
</evidence>
<dbReference type="AlphaFoldDB" id="A0A0P1APE5"/>
<dbReference type="GeneID" id="36408670"/>
<dbReference type="RefSeq" id="XP_024579787.1">
    <property type="nucleotide sequence ID" value="XM_024729407.1"/>
</dbReference>
<keyword evidence="2" id="KW-1185">Reference proteome</keyword>
<proteinExistence type="predicted"/>
<name>A0A0P1APE5_PLAHL</name>
<accession>A0A0P1APE5</accession>
<protein>
    <submittedName>
        <fullName evidence="1">Uncharacterized protein</fullName>
    </submittedName>
</protein>
<dbReference type="EMBL" id="CCYD01000666">
    <property type="protein sequence ID" value="CEG43418.1"/>
    <property type="molecule type" value="Genomic_DNA"/>
</dbReference>